<proteinExistence type="predicted"/>
<evidence type="ECO:0000313" key="2">
    <source>
        <dbReference type="RefSeq" id="XP_028152102.1"/>
    </source>
</evidence>
<evidence type="ECO:0000256" key="1">
    <source>
        <dbReference type="SAM" id="MobiDB-lite"/>
    </source>
</evidence>
<dbReference type="InterPro" id="IPR010989">
    <property type="entry name" value="SNARE"/>
</dbReference>
<sequence length="123" mass="14663">MNNEENKNEGKRHKPEHDSSIEEDKEKQHKSKKAPDPRIKKVSTILTDMEEIKILLSQMRQEIKEDILESKTEIKDEVKDMKNELENIKQKLKQNKAETENLKREVEKKNKNGRKKTKNSKKR</sequence>
<feature type="compositionally biased region" description="Basic residues" evidence="1">
    <location>
        <begin position="111"/>
        <end position="123"/>
    </location>
</feature>
<feature type="region of interest" description="Disordered" evidence="1">
    <location>
        <begin position="1"/>
        <end position="42"/>
    </location>
</feature>
<organism evidence="2">
    <name type="scientific">Diabrotica virgifera virgifera</name>
    <name type="common">western corn rootworm</name>
    <dbReference type="NCBI Taxonomy" id="50390"/>
    <lineage>
        <taxon>Eukaryota</taxon>
        <taxon>Metazoa</taxon>
        <taxon>Ecdysozoa</taxon>
        <taxon>Arthropoda</taxon>
        <taxon>Hexapoda</taxon>
        <taxon>Insecta</taxon>
        <taxon>Pterygota</taxon>
        <taxon>Neoptera</taxon>
        <taxon>Endopterygota</taxon>
        <taxon>Coleoptera</taxon>
        <taxon>Polyphaga</taxon>
        <taxon>Cucujiformia</taxon>
        <taxon>Chrysomeloidea</taxon>
        <taxon>Chrysomelidae</taxon>
        <taxon>Galerucinae</taxon>
        <taxon>Diabroticina</taxon>
        <taxon>Diabroticites</taxon>
        <taxon>Diabrotica</taxon>
    </lineage>
</organism>
<feature type="compositionally biased region" description="Basic and acidic residues" evidence="1">
    <location>
        <begin position="89"/>
        <end position="110"/>
    </location>
</feature>
<dbReference type="GO" id="GO:0016192">
    <property type="term" value="P:vesicle-mediated transport"/>
    <property type="evidence" value="ECO:0007669"/>
    <property type="project" value="InterPro"/>
</dbReference>
<name>A0A6P7H0X4_DIAVI</name>
<dbReference type="SUPFAM" id="SSF47661">
    <property type="entry name" value="t-snare proteins"/>
    <property type="match status" value="1"/>
</dbReference>
<gene>
    <name evidence="2" type="primary">LOC114345484</name>
</gene>
<dbReference type="RefSeq" id="XP_028152102.1">
    <property type="nucleotide sequence ID" value="XM_028296301.1"/>
</dbReference>
<protein>
    <submittedName>
        <fullName evidence="2">Uncharacterized protein LOC114345484</fullName>
    </submittedName>
</protein>
<accession>A0A6P7H0X4</accession>
<dbReference type="InParanoid" id="A0A6P7H0X4"/>
<dbReference type="AlphaFoldDB" id="A0A6P7H0X4"/>
<feature type="compositionally biased region" description="Basic and acidic residues" evidence="1">
    <location>
        <begin position="1"/>
        <end position="39"/>
    </location>
</feature>
<reference evidence="2" key="1">
    <citation type="submission" date="2025-08" db="UniProtKB">
        <authorList>
            <consortium name="RefSeq"/>
        </authorList>
    </citation>
    <scope>IDENTIFICATION</scope>
    <source>
        <tissue evidence="2">Whole insect</tissue>
    </source>
</reference>
<dbReference type="GO" id="GO:0016020">
    <property type="term" value="C:membrane"/>
    <property type="evidence" value="ECO:0007669"/>
    <property type="project" value="InterPro"/>
</dbReference>
<feature type="region of interest" description="Disordered" evidence="1">
    <location>
        <begin position="89"/>
        <end position="123"/>
    </location>
</feature>